<dbReference type="Pfam" id="PF12874">
    <property type="entry name" value="zf-met"/>
    <property type="match status" value="3"/>
</dbReference>
<evidence type="ECO:0000256" key="10">
    <source>
        <dbReference type="SAM" id="MobiDB-lite"/>
    </source>
</evidence>
<dbReference type="Gene3D" id="3.30.160.60">
    <property type="entry name" value="Classic Zinc Finger"/>
    <property type="match status" value="3"/>
</dbReference>
<comment type="subcellular location">
    <subcellularLocation>
        <location evidence="2">Cytoplasm</location>
    </subcellularLocation>
    <subcellularLocation>
        <location evidence="1">Nucleus</location>
    </subcellularLocation>
</comment>
<dbReference type="PANTHER" id="PTHR45762">
    <property type="entry name" value="ZINC FINGER RNA-BINDING PROTEIN"/>
    <property type="match status" value="1"/>
</dbReference>
<dbReference type="InterPro" id="IPR013087">
    <property type="entry name" value="Znf_C2H2_type"/>
</dbReference>
<evidence type="ECO:0000256" key="7">
    <source>
        <dbReference type="ARBA" id="ARBA00023125"/>
    </source>
</evidence>
<dbReference type="Gene3D" id="3.30.460.10">
    <property type="entry name" value="Beta Polymerase, domain 2"/>
    <property type="match status" value="1"/>
</dbReference>
<dbReference type="Gene3D" id="1.10.1410.40">
    <property type="match status" value="1"/>
</dbReference>
<comment type="caution">
    <text evidence="12">The sequence shown here is derived from an EMBL/GenBank/DDBJ whole genome shotgun (WGS) entry which is preliminary data.</text>
</comment>
<dbReference type="InterPro" id="IPR049402">
    <property type="entry name" value="DZF_dom_C"/>
</dbReference>
<dbReference type="PROSITE" id="PS51703">
    <property type="entry name" value="DZF"/>
    <property type="match status" value="1"/>
</dbReference>
<evidence type="ECO:0000256" key="8">
    <source>
        <dbReference type="ARBA" id="ARBA00023242"/>
    </source>
</evidence>
<evidence type="ECO:0000256" key="5">
    <source>
        <dbReference type="ARBA" id="ARBA00022737"/>
    </source>
</evidence>
<dbReference type="OMA" id="PMRPWRI"/>
<dbReference type="OrthoDB" id="8898434at2759"/>
<keyword evidence="13" id="KW-1185">Reference proteome</keyword>
<dbReference type="InterPro" id="IPR003604">
    <property type="entry name" value="Matrin/U1-like-C_Znf_C2H2"/>
</dbReference>
<keyword evidence="6" id="KW-0694">RNA-binding</keyword>
<dbReference type="GO" id="GO:0003727">
    <property type="term" value="F:single-stranded RNA binding"/>
    <property type="evidence" value="ECO:0007669"/>
    <property type="project" value="TreeGrafter"/>
</dbReference>
<evidence type="ECO:0000256" key="9">
    <source>
        <dbReference type="ARBA" id="ARBA00041195"/>
    </source>
</evidence>
<evidence type="ECO:0000256" key="6">
    <source>
        <dbReference type="ARBA" id="ARBA00022884"/>
    </source>
</evidence>
<dbReference type="InterPro" id="IPR049401">
    <property type="entry name" value="DZF_dom_N"/>
</dbReference>
<keyword evidence="5" id="KW-0677">Repeat</keyword>
<sequence>MIPICPIVSFAYVPGRLGEDAKMAASNYYGFAHGGTQYSAQPATGIAYSHPSTPASYTVQQAPPTAHAVTAAYAPVPATQAVRPVTSAAYGSYPAVHSVTDYNYGQRPPETTPQPTPATTQNYQQYYAQGGNSDKTEWGWMTDLIYGSSKDSYSYARSTATAPSYDKQYYQQPVSAAAQPQHTATDSYYQTIAPKTSFSQSGTLYTQSQQSRQVTAIKPASTPIPVTTSFTVYPVVTTVQPTAQPTAAVATAAVSYTQTPTYNTTPVSYSGSSYSGYEAAVYSAATSYYQQPQKPSATTWTSTGIGTGTSANTGSTFIKKTTFQNKQQKPKPPPKQPQLHYCDVCKISCAGPQTYREHLEGQKHKKKEAALKGGSQTTSGPRGAQGQLRCELCDVSCTGADAYAAHIRGAKHQKVVKLHTKLGKPIPSTEPVVVNSTSAAVNKPVSSVTTTATVPTPIQMPPKSAAAFTNNTSKPPALIVKKPVTPKITFIGGNKLQTMGNKMEEVKVPNAKPEPQMQEFKPEQTAAPVPASTIPAQLQNDVQPVGHDYVEEVRNDEGKVIRFHCKLCECSFNDPNAKDMHLKGRRHRLQYKKKVNPDLQVEIKPSIRARKIHEEKMRKQMQKEEYWRRREEEERWRMEMRRYEEEMYWRRVEEEHIYWEEQRRRLTPDWHPPPLMGRLGMPQAPTPMPPRRPDSSDDRYIMTKHASIYPTEEELQAVQRIVSQTERALKLVSDVISDQEGLKDGENKEKGKGDLGARVLKGVMRVGVLAKGLLLRGDRNVNLILLSAHKPTKALLEKISANLPKQLLTITEESYELKTCPSESCIILSTCKEPKMQVKISLTSPVMRDDLVKDKDATSAPVQDPSDVLNKQKCLEGLAALRHAKWFQDLPLLATDGPGLLDPCEKDHSDALSCMSHQQREDITASAQHALRLLAFRQIHKVLGMDPLPQPKLRFNMRNRKRRRDTSETAEGEGEGKKDKKDSDAGDV</sequence>
<dbReference type="FunFam" id="3.30.160.60:FF:000153">
    <property type="entry name" value="Zinc finger RNA-binding protein 2"/>
    <property type="match status" value="1"/>
</dbReference>
<evidence type="ECO:0000256" key="3">
    <source>
        <dbReference type="ARBA" id="ARBA00022473"/>
    </source>
</evidence>
<dbReference type="AlphaFoldDB" id="A0A401SJ24"/>
<evidence type="ECO:0000256" key="2">
    <source>
        <dbReference type="ARBA" id="ARBA00004496"/>
    </source>
</evidence>
<dbReference type="PANTHER" id="PTHR45762:SF21">
    <property type="entry name" value="ZINC FINGER RNA-BINDING PROTEIN"/>
    <property type="match status" value="1"/>
</dbReference>
<name>A0A401SJ24_CHIPU</name>
<feature type="domain" description="DZF" evidence="11">
    <location>
        <begin position="678"/>
        <end position="985"/>
    </location>
</feature>
<dbReference type="GO" id="GO:0008270">
    <property type="term" value="F:zinc ion binding"/>
    <property type="evidence" value="ECO:0007669"/>
    <property type="project" value="InterPro"/>
</dbReference>
<dbReference type="Pfam" id="PF07528">
    <property type="entry name" value="DZF_N"/>
    <property type="match status" value="1"/>
</dbReference>
<dbReference type="GO" id="GO:0071011">
    <property type="term" value="C:precatalytic spliceosome"/>
    <property type="evidence" value="ECO:0007669"/>
    <property type="project" value="TreeGrafter"/>
</dbReference>
<keyword evidence="8" id="KW-0539">Nucleus</keyword>
<evidence type="ECO:0000313" key="12">
    <source>
        <dbReference type="EMBL" id="GCC30398.1"/>
    </source>
</evidence>
<dbReference type="InterPro" id="IPR043519">
    <property type="entry name" value="NT_sf"/>
</dbReference>
<dbReference type="InterPro" id="IPR036236">
    <property type="entry name" value="Znf_C2H2_sf"/>
</dbReference>
<keyword evidence="3" id="KW-0217">Developmental protein</keyword>
<gene>
    <name evidence="12" type="ORF">chiPu_0008849</name>
</gene>
<dbReference type="FunFam" id="3.30.160.60:FF:000439">
    <property type="entry name" value="Zinc finger RNA-binding protein 2"/>
    <property type="match status" value="1"/>
</dbReference>
<dbReference type="GO" id="GO:0005737">
    <property type="term" value="C:cytoplasm"/>
    <property type="evidence" value="ECO:0007669"/>
    <property type="project" value="UniProtKB-SubCell"/>
</dbReference>
<accession>A0A401SJ24</accession>
<dbReference type="PROSITE" id="PS00028">
    <property type="entry name" value="ZINC_FINGER_C2H2_1"/>
    <property type="match status" value="1"/>
</dbReference>
<reference evidence="12 13" key="1">
    <citation type="journal article" date="2018" name="Nat. Ecol. Evol.">
        <title>Shark genomes provide insights into elasmobranch evolution and the origin of vertebrates.</title>
        <authorList>
            <person name="Hara Y"/>
            <person name="Yamaguchi K"/>
            <person name="Onimaru K"/>
            <person name="Kadota M"/>
            <person name="Koyanagi M"/>
            <person name="Keeley SD"/>
            <person name="Tatsumi K"/>
            <person name="Tanaka K"/>
            <person name="Motone F"/>
            <person name="Kageyama Y"/>
            <person name="Nozu R"/>
            <person name="Adachi N"/>
            <person name="Nishimura O"/>
            <person name="Nakagawa R"/>
            <person name="Tanegashima C"/>
            <person name="Kiyatake I"/>
            <person name="Matsumoto R"/>
            <person name="Murakumo K"/>
            <person name="Nishida K"/>
            <person name="Terakita A"/>
            <person name="Kuratani S"/>
            <person name="Sato K"/>
            <person name="Hyodo S Kuraku.S."/>
        </authorList>
    </citation>
    <scope>NUCLEOTIDE SEQUENCE [LARGE SCALE GENOMIC DNA]</scope>
</reference>
<evidence type="ECO:0000259" key="11">
    <source>
        <dbReference type="PROSITE" id="PS51703"/>
    </source>
</evidence>
<dbReference type="FunFam" id="3.30.460.10:FF:000010">
    <property type="entry name" value="Zinc finger RNA-binding protein 2"/>
    <property type="match status" value="1"/>
</dbReference>
<keyword evidence="7" id="KW-0238">DNA-binding</keyword>
<dbReference type="SMART" id="SM00572">
    <property type="entry name" value="DZF"/>
    <property type="match status" value="1"/>
</dbReference>
<feature type="region of interest" description="Disordered" evidence="10">
    <location>
        <begin position="358"/>
        <end position="385"/>
    </location>
</feature>
<dbReference type="SMART" id="SM00451">
    <property type="entry name" value="ZnF_U1"/>
    <property type="match status" value="3"/>
</dbReference>
<dbReference type="STRING" id="137246.A0A401SJ24"/>
<proteinExistence type="predicted"/>
<dbReference type="Pfam" id="PF20965">
    <property type="entry name" value="DZF_C"/>
    <property type="match status" value="1"/>
</dbReference>
<protein>
    <recommendedName>
        <fullName evidence="9">Zinc finger RNA-binding protein</fullName>
    </recommendedName>
</protein>
<dbReference type="InterPro" id="IPR006561">
    <property type="entry name" value="DZF_dom"/>
</dbReference>
<organism evidence="12 13">
    <name type="scientific">Chiloscyllium punctatum</name>
    <name type="common">Brownbanded bambooshark</name>
    <name type="synonym">Hemiscyllium punctatum</name>
    <dbReference type="NCBI Taxonomy" id="137246"/>
    <lineage>
        <taxon>Eukaryota</taxon>
        <taxon>Metazoa</taxon>
        <taxon>Chordata</taxon>
        <taxon>Craniata</taxon>
        <taxon>Vertebrata</taxon>
        <taxon>Chondrichthyes</taxon>
        <taxon>Elasmobranchii</taxon>
        <taxon>Galeomorphii</taxon>
        <taxon>Galeoidea</taxon>
        <taxon>Orectolobiformes</taxon>
        <taxon>Hemiscylliidae</taxon>
        <taxon>Chiloscyllium</taxon>
    </lineage>
</organism>
<feature type="compositionally biased region" description="Basic residues" evidence="10">
    <location>
        <begin position="955"/>
        <end position="964"/>
    </location>
</feature>
<dbReference type="EMBL" id="BEZZ01000301">
    <property type="protein sequence ID" value="GCC30398.1"/>
    <property type="molecule type" value="Genomic_DNA"/>
</dbReference>
<evidence type="ECO:0000313" key="13">
    <source>
        <dbReference type="Proteomes" id="UP000287033"/>
    </source>
</evidence>
<feature type="region of interest" description="Disordered" evidence="10">
    <location>
        <begin position="679"/>
        <end position="698"/>
    </location>
</feature>
<dbReference type="SMART" id="SM00355">
    <property type="entry name" value="ZnF_C2H2"/>
    <property type="match status" value="3"/>
</dbReference>
<keyword evidence="4" id="KW-0963">Cytoplasm</keyword>
<dbReference type="SUPFAM" id="SSF57667">
    <property type="entry name" value="beta-beta-alpha zinc fingers"/>
    <property type="match status" value="3"/>
</dbReference>
<dbReference type="FunFam" id="3.30.160.60:FF:000210">
    <property type="entry name" value="Zinc finger RNA-binding protein 2"/>
    <property type="match status" value="1"/>
</dbReference>
<feature type="region of interest" description="Disordered" evidence="10">
    <location>
        <begin position="947"/>
        <end position="988"/>
    </location>
</feature>
<evidence type="ECO:0000256" key="4">
    <source>
        <dbReference type="ARBA" id="ARBA00022490"/>
    </source>
</evidence>
<dbReference type="GO" id="GO:0003725">
    <property type="term" value="F:double-stranded RNA binding"/>
    <property type="evidence" value="ECO:0007669"/>
    <property type="project" value="TreeGrafter"/>
</dbReference>
<dbReference type="GO" id="GO:0003677">
    <property type="term" value="F:DNA binding"/>
    <property type="evidence" value="ECO:0007669"/>
    <property type="project" value="UniProtKB-KW"/>
</dbReference>
<evidence type="ECO:0000256" key="1">
    <source>
        <dbReference type="ARBA" id="ARBA00004123"/>
    </source>
</evidence>
<dbReference type="Proteomes" id="UP000287033">
    <property type="component" value="Unassembled WGS sequence"/>
</dbReference>
<feature type="compositionally biased region" description="Basic and acidic residues" evidence="10">
    <location>
        <begin position="974"/>
        <end position="988"/>
    </location>
</feature>